<keyword evidence="3" id="KW-1185">Reference proteome</keyword>
<feature type="region of interest" description="Disordered" evidence="1">
    <location>
        <begin position="59"/>
        <end position="93"/>
    </location>
</feature>
<proteinExistence type="predicted"/>
<dbReference type="GeneID" id="54413799"/>
<protein>
    <submittedName>
        <fullName evidence="2">Uncharacterized protein</fullName>
    </submittedName>
</protein>
<dbReference type="AlphaFoldDB" id="A0A6A6ATZ0"/>
<accession>A0A6A6ATZ0</accession>
<organism evidence="2 3">
    <name type="scientific">Dothidotthia symphoricarpi CBS 119687</name>
    <dbReference type="NCBI Taxonomy" id="1392245"/>
    <lineage>
        <taxon>Eukaryota</taxon>
        <taxon>Fungi</taxon>
        <taxon>Dikarya</taxon>
        <taxon>Ascomycota</taxon>
        <taxon>Pezizomycotina</taxon>
        <taxon>Dothideomycetes</taxon>
        <taxon>Pleosporomycetidae</taxon>
        <taxon>Pleosporales</taxon>
        <taxon>Dothidotthiaceae</taxon>
        <taxon>Dothidotthia</taxon>
    </lineage>
</organism>
<dbReference type="RefSeq" id="XP_033529060.1">
    <property type="nucleotide sequence ID" value="XM_033673367.1"/>
</dbReference>
<evidence type="ECO:0000256" key="1">
    <source>
        <dbReference type="SAM" id="MobiDB-lite"/>
    </source>
</evidence>
<dbReference type="Proteomes" id="UP000799771">
    <property type="component" value="Unassembled WGS sequence"/>
</dbReference>
<sequence length="93" mass="10917">MDDTIRSEDFNLSKNPCHIHPLLHVPYINTHTTHQGDIQMYPHIHPSNHHNYLIHRPSHLISSHNPPQQTPHLLHPTPETRKKTPYHRCINPS</sequence>
<reference evidence="2" key="1">
    <citation type="journal article" date="2020" name="Stud. Mycol.">
        <title>101 Dothideomycetes genomes: a test case for predicting lifestyles and emergence of pathogens.</title>
        <authorList>
            <person name="Haridas S."/>
            <person name="Albert R."/>
            <person name="Binder M."/>
            <person name="Bloem J."/>
            <person name="Labutti K."/>
            <person name="Salamov A."/>
            <person name="Andreopoulos B."/>
            <person name="Baker S."/>
            <person name="Barry K."/>
            <person name="Bills G."/>
            <person name="Bluhm B."/>
            <person name="Cannon C."/>
            <person name="Castanera R."/>
            <person name="Culley D."/>
            <person name="Daum C."/>
            <person name="Ezra D."/>
            <person name="Gonzalez J."/>
            <person name="Henrissat B."/>
            <person name="Kuo A."/>
            <person name="Liang C."/>
            <person name="Lipzen A."/>
            <person name="Lutzoni F."/>
            <person name="Magnuson J."/>
            <person name="Mondo S."/>
            <person name="Nolan M."/>
            <person name="Ohm R."/>
            <person name="Pangilinan J."/>
            <person name="Park H.-J."/>
            <person name="Ramirez L."/>
            <person name="Alfaro M."/>
            <person name="Sun H."/>
            <person name="Tritt A."/>
            <person name="Yoshinaga Y."/>
            <person name="Zwiers L.-H."/>
            <person name="Turgeon B."/>
            <person name="Goodwin S."/>
            <person name="Spatafora J."/>
            <person name="Crous P."/>
            <person name="Grigoriev I."/>
        </authorList>
    </citation>
    <scope>NUCLEOTIDE SEQUENCE</scope>
    <source>
        <strain evidence="2">CBS 119687</strain>
    </source>
</reference>
<feature type="compositionally biased region" description="Polar residues" evidence="1">
    <location>
        <begin position="60"/>
        <end position="71"/>
    </location>
</feature>
<name>A0A6A6ATZ0_9PLEO</name>
<dbReference type="EMBL" id="ML977497">
    <property type="protein sequence ID" value="KAF2134673.1"/>
    <property type="molecule type" value="Genomic_DNA"/>
</dbReference>
<gene>
    <name evidence="2" type="ORF">P153DRAFT_7321</name>
</gene>
<evidence type="ECO:0000313" key="3">
    <source>
        <dbReference type="Proteomes" id="UP000799771"/>
    </source>
</evidence>
<evidence type="ECO:0000313" key="2">
    <source>
        <dbReference type="EMBL" id="KAF2134673.1"/>
    </source>
</evidence>